<evidence type="ECO:0000313" key="1">
    <source>
        <dbReference type="EMBL" id="GEO18475.1"/>
    </source>
</evidence>
<organism evidence="1 2">
    <name type="scientific">Microvirga aerophila</name>
    <dbReference type="NCBI Taxonomy" id="670291"/>
    <lineage>
        <taxon>Bacteria</taxon>
        <taxon>Pseudomonadati</taxon>
        <taxon>Pseudomonadota</taxon>
        <taxon>Alphaproteobacteria</taxon>
        <taxon>Hyphomicrobiales</taxon>
        <taxon>Methylobacteriaceae</taxon>
        <taxon>Microvirga</taxon>
    </lineage>
</organism>
<dbReference type="EMBL" id="BJYU01000197">
    <property type="protein sequence ID" value="GEO18475.1"/>
    <property type="molecule type" value="Genomic_DNA"/>
</dbReference>
<reference evidence="1 2" key="1">
    <citation type="submission" date="2019-07" db="EMBL/GenBank/DDBJ databases">
        <title>Whole genome shotgun sequence of Microvirga aerophila NBRC 106136.</title>
        <authorList>
            <person name="Hosoyama A."/>
            <person name="Uohara A."/>
            <person name="Ohji S."/>
            <person name="Ichikawa N."/>
        </authorList>
    </citation>
    <scope>NUCLEOTIDE SEQUENCE [LARGE SCALE GENOMIC DNA]</scope>
    <source>
        <strain evidence="1 2">NBRC 106136</strain>
    </source>
</reference>
<dbReference type="Proteomes" id="UP000321085">
    <property type="component" value="Unassembled WGS sequence"/>
</dbReference>
<evidence type="ECO:0000313" key="2">
    <source>
        <dbReference type="Proteomes" id="UP000321085"/>
    </source>
</evidence>
<dbReference type="AlphaFoldDB" id="A0A512C2N3"/>
<keyword evidence="2" id="KW-1185">Reference proteome</keyword>
<proteinExistence type="predicted"/>
<gene>
    <name evidence="1" type="ORF">MAE02_61710</name>
</gene>
<protein>
    <submittedName>
        <fullName evidence="1">Uncharacterized protein</fullName>
    </submittedName>
</protein>
<name>A0A512C2N3_9HYPH</name>
<comment type="caution">
    <text evidence="1">The sequence shown here is derived from an EMBL/GenBank/DDBJ whole genome shotgun (WGS) entry which is preliminary data.</text>
</comment>
<accession>A0A512C2N3</accession>
<sequence>MKKPNDAAQAILDGIAARAAAHKVRPAEARAELKECRFCGKLYLEPCDNSEKSLACGNTKL</sequence>
<dbReference type="RefSeq" id="WP_147023033.1">
    <property type="nucleotide sequence ID" value="NZ_BJYU01000197.1"/>
</dbReference>